<feature type="transmembrane region" description="Helical" evidence="5">
    <location>
        <begin position="59"/>
        <end position="80"/>
    </location>
</feature>
<dbReference type="GO" id="GO:0005789">
    <property type="term" value="C:endoplasmic reticulum membrane"/>
    <property type="evidence" value="ECO:0000318"/>
    <property type="project" value="GO_Central"/>
</dbReference>
<dbReference type="GeneTree" id="ENSGT00940000171550"/>
<keyword evidence="2 5" id="KW-0812">Transmembrane</keyword>
<dbReference type="KEGG" id="cin:104266587"/>
<dbReference type="STRING" id="7719.ENSCINP00000001015"/>
<dbReference type="PANTHER" id="PTHR11863">
    <property type="entry name" value="STEROL DESATURASE"/>
    <property type="match status" value="1"/>
</dbReference>
<dbReference type="InParanoid" id="F6Q7R7"/>
<sequence length="307" mass="36007">MAGKLARFVAVRKSSNRDQENVLYVLRAGVIILVGVLYWNAAIRQTYIDILWFWLKTKYWYQTVYNETIAVQLYSFVAMVPFRVMNYFKIGTKYKINNAGNYENTPVVDILLEAFEYSWPLVILDTFHVKKYGGVSGALLNRRRQDWIQVTRQLPEDPPLLGDMVRHLVVGLVLYDVAFFLQHFTFHKIPTLYRLFHKKHHTHTSVNVKVTNRLHVIERILLVLSANFGLWIQGAHPLTRSVFIVVFISMLIENHCGFDFPYSYDKILPDGLVGGSRRHCEHHHNGNKNYQPIFTYIDALMDWMKRK</sequence>
<dbReference type="InterPro" id="IPR006694">
    <property type="entry name" value="Fatty_acid_hydroxylase"/>
</dbReference>
<evidence type="ECO:0000256" key="3">
    <source>
        <dbReference type="ARBA" id="ARBA00022989"/>
    </source>
</evidence>
<dbReference type="GO" id="GO:0008610">
    <property type="term" value="P:lipid biosynthetic process"/>
    <property type="evidence" value="ECO:0007669"/>
    <property type="project" value="InterPro"/>
</dbReference>
<evidence type="ECO:0000313" key="8">
    <source>
        <dbReference type="Proteomes" id="UP000008144"/>
    </source>
</evidence>
<dbReference type="Ensembl" id="ENSCINT00000001015.3">
    <property type="protein sequence ID" value="ENSCINP00000001015.3"/>
    <property type="gene ID" value="ENSCING00000000552.3"/>
</dbReference>
<dbReference type="InterPro" id="IPR050307">
    <property type="entry name" value="Sterol_Desaturase_Related"/>
</dbReference>
<keyword evidence="4 5" id="KW-0472">Membrane</keyword>
<accession>F6Q7R7</accession>
<keyword evidence="3 5" id="KW-1133">Transmembrane helix</keyword>
<dbReference type="Pfam" id="PF04116">
    <property type="entry name" value="FA_hydroxylase"/>
    <property type="match status" value="1"/>
</dbReference>
<dbReference type="GeneID" id="104266587"/>
<reference evidence="8" key="1">
    <citation type="journal article" date="2002" name="Science">
        <title>The draft genome of Ciona intestinalis: insights into chordate and vertebrate origins.</title>
        <authorList>
            <person name="Dehal P."/>
            <person name="Satou Y."/>
            <person name="Campbell R.K."/>
            <person name="Chapman J."/>
            <person name="Degnan B."/>
            <person name="De Tomaso A."/>
            <person name="Davidson B."/>
            <person name="Di Gregorio A."/>
            <person name="Gelpke M."/>
            <person name="Goodstein D.M."/>
            <person name="Harafuji N."/>
            <person name="Hastings K.E."/>
            <person name="Ho I."/>
            <person name="Hotta K."/>
            <person name="Huang W."/>
            <person name="Kawashima T."/>
            <person name="Lemaire P."/>
            <person name="Martinez D."/>
            <person name="Meinertzhagen I.A."/>
            <person name="Necula S."/>
            <person name="Nonaka M."/>
            <person name="Putnam N."/>
            <person name="Rash S."/>
            <person name="Saiga H."/>
            <person name="Satake M."/>
            <person name="Terry A."/>
            <person name="Yamada L."/>
            <person name="Wang H.G."/>
            <person name="Awazu S."/>
            <person name="Azumi K."/>
            <person name="Boore J."/>
            <person name="Branno M."/>
            <person name="Chin-Bow S."/>
            <person name="DeSantis R."/>
            <person name="Doyle S."/>
            <person name="Francino P."/>
            <person name="Keys D.N."/>
            <person name="Haga S."/>
            <person name="Hayashi H."/>
            <person name="Hino K."/>
            <person name="Imai K.S."/>
            <person name="Inaba K."/>
            <person name="Kano S."/>
            <person name="Kobayashi K."/>
            <person name="Kobayashi M."/>
            <person name="Lee B.I."/>
            <person name="Makabe K.W."/>
            <person name="Manohar C."/>
            <person name="Matassi G."/>
            <person name="Medina M."/>
            <person name="Mochizuki Y."/>
            <person name="Mount S."/>
            <person name="Morishita T."/>
            <person name="Miura S."/>
            <person name="Nakayama A."/>
            <person name="Nishizaka S."/>
            <person name="Nomoto H."/>
            <person name="Ohta F."/>
            <person name="Oishi K."/>
            <person name="Rigoutsos I."/>
            <person name="Sano M."/>
            <person name="Sasaki A."/>
            <person name="Sasakura Y."/>
            <person name="Shoguchi E."/>
            <person name="Shin-i T."/>
            <person name="Spagnuolo A."/>
            <person name="Stainier D."/>
            <person name="Suzuki M.M."/>
            <person name="Tassy O."/>
            <person name="Takatori N."/>
            <person name="Tokuoka M."/>
            <person name="Yagi K."/>
            <person name="Yoshizaki F."/>
            <person name="Wada S."/>
            <person name="Zhang C."/>
            <person name="Hyatt P.D."/>
            <person name="Larimer F."/>
            <person name="Detter C."/>
            <person name="Doggett N."/>
            <person name="Glavina T."/>
            <person name="Hawkins T."/>
            <person name="Richardson P."/>
            <person name="Lucas S."/>
            <person name="Kohara Y."/>
            <person name="Levine M."/>
            <person name="Satoh N."/>
            <person name="Rokhsar D.S."/>
        </authorList>
    </citation>
    <scope>NUCLEOTIDE SEQUENCE [LARGE SCALE GENOMIC DNA]</scope>
</reference>
<proteinExistence type="predicted"/>
<reference evidence="7" key="3">
    <citation type="submission" date="2025-09" db="UniProtKB">
        <authorList>
            <consortium name="Ensembl"/>
        </authorList>
    </citation>
    <scope>IDENTIFICATION</scope>
</reference>
<evidence type="ECO:0000256" key="5">
    <source>
        <dbReference type="SAM" id="Phobius"/>
    </source>
</evidence>
<gene>
    <name evidence="7" type="primary">LOC104266587</name>
</gene>
<accession>A0A1W3JNJ1</accession>
<dbReference type="OrthoDB" id="1658724at2759"/>
<dbReference type="OMA" id="HIAFHRI"/>
<dbReference type="AlphaFoldDB" id="F6Q7R7"/>
<reference evidence="7" key="2">
    <citation type="submission" date="2025-08" db="UniProtKB">
        <authorList>
            <consortium name="Ensembl"/>
        </authorList>
    </citation>
    <scope>IDENTIFICATION</scope>
</reference>
<dbReference type="GO" id="GO:0005506">
    <property type="term" value="F:iron ion binding"/>
    <property type="evidence" value="ECO:0007669"/>
    <property type="project" value="InterPro"/>
</dbReference>
<organism evidence="7 8">
    <name type="scientific">Ciona intestinalis</name>
    <name type="common">Transparent sea squirt</name>
    <name type="synonym">Ascidia intestinalis</name>
    <dbReference type="NCBI Taxonomy" id="7719"/>
    <lineage>
        <taxon>Eukaryota</taxon>
        <taxon>Metazoa</taxon>
        <taxon>Chordata</taxon>
        <taxon>Tunicata</taxon>
        <taxon>Ascidiacea</taxon>
        <taxon>Phlebobranchia</taxon>
        <taxon>Cionidae</taxon>
        <taxon>Ciona</taxon>
    </lineage>
</organism>
<name>F6Q7R7_CIOIN</name>
<feature type="domain" description="Fatty acid hydroxylase" evidence="6">
    <location>
        <begin position="169"/>
        <end position="301"/>
    </location>
</feature>
<evidence type="ECO:0000256" key="4">
    <source>
        <dbReference type="ARBA" id="ARBA00023136"/>
    </source>
</evidence>
<evidence type="ECO:0000256" key="2">
    <source>
        <dbReference type="ARBA" id="ARBA00022692"/>
    </source>
</evidence>
<dbReference type="Proteomes" id="UP000008144">
    <property type="component" value="Unassembled WGS sequence"/>
</dbReference>
<comment type="subcellular location">
    <subcellularLocation>
        <location evidence="1">Membrane</location>
    </subcellularLocation>
</comment>
<keyword evidence="8" id="KW-1185">Reference proteome</keyword>
<evidence type="ECO:0000313" key="7">
    <source>
        <dbReference type="Ensembl" id="ENSCINP00000001015.3"/>
    </source>
</evidence>
<feature type="transmembrane region" description="Helical" evidence="5">
    <location>
        <begin position="21"/>
        <end position="39"/>
    </location>
</feature>
<dbReference type="GO" id="GO:0016491">
    <property type="term" value="F:oxidoreductase activity"/>
    <property type="evidence" value="ECO:0000318"/>
    <property type="project" value="GO_Central"/>
</dbReference>
<protein>
    <submittedName>
        <fullName evidence="7">Methylsterol monooxygenase 2-2</fullName>
    </submittedName>
</protein>
<evidence type="ECO:0000256" key="1">
    <source>
        <dbReference type="ARBA" id="ARBA00004370"/>
    </source>
</evidence>
<evidence type="ECO:0000259" key="6">
    <source>
        <dbReference type="Pfam" id="PF04116"/>
    </source>
</evidence>
<dbReference type="HOGENOM" id="CLU_870323_0_0_1"/>